<organism evidence="1 2">
    <name type="scientific">Vermiconidia calcicola</name>
    <dbReference type="NCBI Taxonomy" id="1690605"/>
    <lineage>
        <taxon>Eukaryota</taxon>
        <taxon>Fungi</taxon>
        <taxon>Dikarya</taxon>
        <taxon>Ascomycota</taxon>
        <taxon>Pezizomycotina</taxon>
        <taxon>Dothideomycetes</taxon>
        <taxon>Dothideomycetidae</taxon>
        <taxon>Mycosphaerellales</taxon>
        <taxon>Extremaceae</taxon>
        <taxon>Vermiconidia</taxon>
    </lineage>
</organism>
<name>A0ACC3NZK6_9PEZI</name>
<reference evidence="1" key="1">
    <citation type="submission" date="2023-07" db="EMBL/GenBank/DDBJ databases">
        <title>Black Yeasts Isolated from many extreme environments.</title>
        <authorList>
            <person name="Coleine C."/>
            <person name="Stajich J.E."/>
            <person name="Selbmann L."/>
        </authorList>
    </citation>
    <scope>NUCLEOTIDE SEQUENCE</scope>
    <source>
        <strain evidence="1">CCFEE 5714</strain>
    </source>
</reference>
<dbReference type="Proteomes" id="UP001281147">
    <property type="component" value="Unassembled WGS sequence"/>
</dbReference>
<comment type="caution">
    <text evidence="1">The sequence shown here is derived from an EMBL/GenBank/DDBJ whole genome shotgun (WGS) entry which is preliminary data.</text>
</comment>
<dbReference type="EMBL" id="JAUTXU010000003">
    <property type="protein sequence ID" value="KAK3725167.1"/>
    <property type="molecule type" value="Genomic_DNA"/>
</dbReference>
<accession>A0ACC3NZK6</accession>
<gene>
    <name evidence="1" type="ORF">LTR37_000678</name>
</gene>
<evidence type="ECO:0000313" key="1">
    <source>
        <dbReference type="EMBL" id="KAK3725167.1"/>
    </source>
</evidence>
<proteinExistence type="predicted"/>
<sequence>MVFYFTSNVVHPLAFIYVGKDKVETHGWPEDVWFHVDNLSSAHVYLRLPNPDSEPWTAIPQALLTDCAQLTKANSIDGNKKDNITVIYTPWSNLKKSGDMATGQVGFKDQKMVKKVYVVQRENAIVNRLNKTKVEKYPDLREERAGRDREERRKERMAAQEKKKEDARIAEERSQLKYQKDHMYDDLMTDENLAAASNQDRDSNFDFEDDFM</sequence>
<keyword evidence="2" id="KW-1185">Reference proteome</keyword>
<protein>
    <submittedName>
        <fullName evidence="1">Uncharacterized protein</fullName>
    </submittedName>
</protein>
<evidence type="ECO:0000313" key="2">
    <source>
        <dbReference type="Proteomes" id="UP001281147"/>
    </source>
</evidence>